<keyword evidence="2" id="KW-0547">Nucleotide-binding</keyword>
<protein>
    <submittedName>
        <fullName evidence="5">Branched-chain amino acid transport system ATP-binding protein</fullName>
    </submittedName>
</protein>
<dbReference type="Pfam" id="PF12399">
    <property type="entry name" value="BCA_ABC_TP_C"/>
    <property type="match status" value="1"/>
</dbReference>
<keyword evidence="3 5" id="KW-0067">ATP-binding</keyword>
<reference evidence="5 6" key="1">
    <citation type="submission" date="2020-08" db="EMBL/GenBank/DDBJ databases">
        <title>Sequencing the genomes of 1000 actinobacteria strains.</title>
        <authorList>
            <person name="Klenk H.-P."/>
        </authorList>
    </citation>
    <scope>NUCLEOTIDE SEQUENCE [LARGE SCALE GENOMIC DNA]</scope>
    <source>
        <strain evidence="5 6">DSM 105369</strain>
    </source>
</reference>
<dbReference type="PROSITE" id="PS50893">
    <property type="entry name" value="ABC_TRANSPORTER_2"/>
    <property type="match status" value="1"/>
</dbReference>
<evidence type="ECO:0000256" key="1">
    <source>
        <dbReference type="ARBA" id="ARBA00022448"/>
    </source>
</evidence>
<dbReference type="AlphaFoldDB" id="A0A839N9J4"/>
<dbReference type="InterPro" id="IPR051120">
    <property type="entry name" value="ABC_AA/LPS_Transport"/>
</dbReference>
<evidence type="ECO:0000313" key="5">
    <source>
        <dbReference type="EMBL" id="MBB2892853.1"/>
    </source>
</evidence>
<dbReference type="InterPro" id="IPR003439">
    <property type="entry name" value="ABC_transporter-like_ATP-bd"/>
</dbReference>
<dbReference type="GO" id="GO:0016887">
    <property type="term" value="F:ATP hydrolysis activity"/>
    <property type="evidence" value="ECO:0007669"/>
    <property type="project" value="InterPro"/>
</dbReference>
<feature type="domain" description="ABC transporter" evidence="4">
    <location>
        <begin position="5"/>
        <end position="246"/>
    </location>
</feature>
<dbReference type="PANTHER" id="PTHR45772">
    <property type="entry name" value="CONSERVED COMPONENT OF ABC TRANSPORTER FOR NATURAL AMINO ACIDS-RELATED"/>
    <property type="match status" value="1"/>
</dbReference>
<dbReference type="InterPro" id="IPR017871">
    <property type="entry name" value="ABC_transporter-like_CS"/>
</dbReference>
<dbReference type="SMART" id="SM00382">
    <property type="entry name" value="AAA"/>
    <property type="match status" value="1"/>
</dbReference>
<dbReference type="CDD" id="cd03219">
    <property type="entry name" value="ABC_Mj1267_LivG_branched"/>
    <property type="match status" value="1"/>
</dbReference>
<dbReference type="EMBL" id="JACHVQ010000002">
    <property type="protein sequence ID" value="MBB2892853.1"/>
    <property type="molecule type" value="Genomic_DNA"/>
</dbReference>
<dbReference type="Proteomes" id="UP000559182">
    <property type="component" value="Unassembled WGS sequence"/>
</dbReference>
<dbReference type="PROSITE" id="PS00211">
    <property type="entry name" value="ABC_TRANSPORTER_1"/>
    <property type="match status" value="1"/>
</dbReference>
<organism evidence="5 6">
    <name type="scientific">Flexivirga oryzae</name>
    <dbReference type="NCBI Taxonomy" id="1794944"/>
    <lineage>
        <taxon>Bacteria</taxon>
        <taxon>Bacillati</taxon>
        <taxon>Actinomycetota</taxon>
        <taxon>Actinomycetes</taxon>
        <taxon>Micrococcales</taxon>
        <taxon>Dermacoccaceae</taxon>
        <taxon>Flexivirga</taxon>
    </lineage>
</organism>
<dbReference type="GO" id="GO:0005886">
    <property type="term" value="C:plasma membrane"/>
    <property type="evidence" value="ECO:0007669"/>
    <property type="project" value="TreeGrafter"/>
</dbReference>
<dbReference type="Pfam" id="PF00005">
    <property type="entry name" value="ABC_tran"/>
    <property type="match status" value="1"/>
</dbReference>
<keyword evidence="6" id="KW-1185">Reference proteome</keyword>
<dbReference type="GO" id="GO:0005524">
    <property type="term" value="F:ATP binding"/>
    <property type="evidence" value="ECO:0007669"/>
    <property type="project" value="UniProtKB-KW"/>
</dbReference>
<name>A0A839N9J4_9MICO</name>
<accession>A0A839N9J4</accession>
<dbReference type="InterPro" id="IPR032823">
    <property type="entry name" value="BCA_ABC_TP_C"/>
</dbReference>
<dbReference type="InterPro" id="IPR003593">
    <property type="entry name" value="AAA+_ATPase"/>
</dbReference>
<proteinExistence type="predicted"/>
<keyword evidence="1" id="KW-0813">Transport</keyword>
<dbReference type="InterPro" id="IPR027417">
    <property type="entry name" value="P-loop_NTPase"/>
</dbReference>
<sequence>MSDLLVASGLVRAFGSFHAVDGVDLTVAEGTIHSVIGPNGAGKTTLFRLLTGILRPTSGRLDFDGDQIGGKPPDVVARLGLAQAFQTTNIFPRMTVLESVRAALVSRHRRTRDMLSWFHSRLTDEAMEVIDRVGLSEFADVESQTLSHGDQRALEVALALAMRPRLLLLDEPTAGMSPFESQRMVALVQGLTRDMGLTVILSEHDMDTVFGISDEVTVMHQGKVIADGPAAEVRANDEVMAIYLGSEA</sequence>
<dbReference type="Gene3D" id="3.40.50.300">
    <property type="entry name" value="P-loop containing nucleotide triphosphate hydrolases"/>
    <property type="match status" value="1"/>
</dbReference>
<dbReference type="RefSeq" id="WP_183321248.1">
    <property type="nucleotide sequence ID" value="NZ_JACHVQ010000002.1"/>
</dbReference>
<evidence type="ECO:0000313" key="6">
    <source>
        <dbReference type="Proteomes" id="UP000559182"/>
    </source>
</evidence>
<dbReference type="SUPFAM" id="SSF52540">
    <property type="entry name" value="P-loop containing nucleoside triphosphate hydrolases"/>
    <property type="match status" value="1"/>
</dbReference>
<evidence type="ECO:0000256" key="3">
    <source>
        <dbReference type="ARBA" id="ARBA00022840"/>
    </source>
</evidence>
<comment type="caution">
    <text evidence="5">The sequence shown here is derived from an EMBL/GenBank/DDBJ whole genome shotgun (WGS) entry which is preliminary data.</text>
</comment>
<gene>
    <name evidence="5" type="ORF">FHU39_002871</name>
</gene>
<evidence type="ECO:0000256" key="2">
    <source>
        <dbReference type="ARBA" id="ARBA00022741"/>
    </source>
</evidence>
<dbReference type="PANTHER" id="PTHR45772:SF3">
    <property type="entry name" value="ABC TRANSPORTER ATP-BINDING PROTEIN"/>
    <property type="match status" value="1"/>
</dbReference>
<evidence type="ECO:0000259" key="4">
    <source>
        <dbReference type="PROSITE" id="PS50893"/>
    </source>
</evidence>